<gene>
    <name evidence="1" type="ORF">DPEC_G00252590</name>
</gene>
<dbReference type="Proteomes" id="UP001157502">
    <property type="component" value="Chromosome 22"/>
</dbReference>
<reference evidence="1" key="1">
    <citation type="submission" date="2021-05" db="EMBL/GenBank/DDBJ databases">
        <authorList>
            <person name="Pan Q."/>
            <person name="Jouanno E."/>
            <person name="Zahm M."/>
            <person name="Klopp C."/>
            <person name="Cabau C."/>
            <person name="Louis A."/>
            <person name="Berthelot C."/>
            <person name="Parey E."/>
            <person name="Roest Crollius H."/>
            <person name="Montfort J."/>
            <person name="Robinson-Rechavi M."/>
            <person name="Bouchez O."/>
            <person name="Lampietro C."/>
            <person name="Lopez Roques C."/>
            <person name="Donnadieu C."/>
            <person name="Postlethwait J."/>
            <person name="Bobe J."/>
            <person name="Dillon D."/>
            <person name="Chandos A."/>
            <person name="von Hippel F."/>
            <person name="Guiguen Y."/>
        </authorList>
    </citation>
    <scope>NUCLEOTIDE SEQUENCE</scope>
    <source>
        <strain evidence="1">YG-Jan2019</strain>
    </source>
</reference>
<accession>A0ACC2FTQ8</accession>
<name>A0ACC2FTQ8_DALPE</name>
<evidence type="ECO:0000313" key="2">
    <source>
        <dbReference type="Proteomes" id="UP001157502"/>
    </source>
</evidence>
<dbReference type="EMBL" id="CM055749">
    <property type="protein sequence ID" value="KAJ7994738.1"/>
    <property type="molecule type" value="Genomic_DNA"/>
</dbReference>
<organism evidence="1 2">
    <name type="scientific">Dallia pectoralis</name>
    <name type="common">Alaska blackfish</name>
    <dbReference type="NCBI Taxonomy" id="75939"/>
    <lineage>
        <taxon>Eukaryota</taxon>
        <taxon>Metazoa</taxon>
        <taxon>Chordata</taxon>
        <taxon>Craniata</taxon>
        <taxon>Vertebrata</taxon>
        <taxon>Euteleostomi</taxon>
        <taxon>Actinopterygii</taxon>
        <taxon>Neopterygii</taxon>
        <taxon>Teleostei</taxon>
        <taxon>Protacanthopterygii</taxon>
        <taxon>Esociformes</taxon>
        <taxon>Umbridae</taxon>
        <taxon>Dallia</taxon>
    </lineage>
</organism>
<comment type="caution">
    <text evidence="1">The sequence shown here is derived from an EMBL/GenBank/DDBJ whole genome shotgun (WGS) entry which is preliminary data.</text>
</comment>
<evidence type="ECO:0000313" key="1">
    <source>
        <dbReference type="EMBL" id="KAJ7994738.1"/>
    </source>
</evidence>
<keyword evidence="2" id="KW-1185">Reference proteome</keyword>
<proteinExistence type="predicted"/>
<protein>
    <submittedName>
        <fullName evidence="1">Uncharacterized protein</fullName>
    </submittedName>
</protein>
<sequence>MLWISKPKADTGYYAGRDVHAPLRFAETIGMPVDSDLPGRTSFSRGCVHEKDEAESRPGAGAVRGLFRLWSRLFGGTRGVMMRERQRERVVELSGWCSPCYRLQTASSLQN</sequence>